<evidence type="ECO:0000313" key="3">
    <source>
        <dbReference type="EMBL" id="OHA17987.1"/>
    </source>
</evidence>
<sequence length="391" mass="43584">MNDFFSQFKDEARKIRLTTEERVALRLRLASAFDRETAQISRRSPLPSPFLIFNFRLVSSALVLALVVGSSVTYAAESAVPGDVLYPVKIHVTENFRDVVAVSDSAQVAWHTEAAERRIEEAEQLVAHGVLTEEKKIELQEKFDEHVLAAEELTDSLKETEPEVASAIETRFDSSVSAHVAIMNYLVEEDATENRTESDAFTEHVSRRSLSRRTETGRTMAALASEASFMAPAVSSADGEQTAPVAAKMVVEQSDKKSGTETKTNTRVKKQATSELKEVEKSFKKIKDKLSSTTSADVENRIAETRDLLESDQAQGGVSGDVVVETGADTDNQALRNAVMLNTFLKAQKKFKKEVIPSPVELQKKNYDQDQDWSREDSSESERRWDRDSDQ</sequence>
<dbReference type="Proteomes" id="UP000178873">
    <property type="component" value="Unassembled WGS sequence"/>
</dbReference>
<protein>
    <recommendedName>
        <fullName evidence="2">DUF5667 domain-containing protein</fullName>
    </recommendedName>
</protein>
<proteinExistence type="predicted"/>
<dbReference type="EMBL" id="MHRF01000010">
    <property type="protein sequence ID" value="OHA17987.1"/>
    <property type="molecule type" value="Genomic_DNA"/>
</dbReference>
<feature type="compositionally biased region" description="Basic and acidic residues" evidence="1">
    <location>
        <begin position="362"/>
        <end position="391"/>
    </location>
</feature>
<organism evidence="3 4">
    <name type="scientific">Candidatus Taylorbacteria bacterium RIFCSPHIGHO2_01_FULL_46_22b</name>
    <dbReference type="NCBI Taxonomy" id="1802301"/>
    <lineage>
        <taxon>Bacteria</taxon>
        <taxon>Candidatus Tayloriibacteriota</taxon>
    </lineage>
</organism>
<dbReference type="STRING" id="1802301.A2664_01410"/>
<dbReference type="InterPro" id="IPR043725">
    <property type="entry name" value="DUF5667"/>
</dbReference>
<evidence type="ECO:0000256" key="1">
    <source>
        <dbReference type="SAM" id="MobiDB-lite"/>
    </source>
</evidence>
<feature type="domain" description="DUF5667" evidence="2">
    <location>
        <begin position="79"/>
        <end position="167"/>
    </location>
</feature>
<feature type="region of interest" description="Disordered" evidence="1">
    <location>
        <begin position="192"/>
        <end position="217"/>
    </location>
</feature>
<gene>
    <name evidence="3" type="ORF">A2664_01410</name>
</gene>
<accession>A0A1G2M299</accession>
<evidence type="ECO:0000313" key="4">
    <source>
        <dbReference type="Proteomes" id="UP000178873"/>
    </source>
</evidence>
<evidence type="ECO:0000259" key="2">
    <source>
        <dbReference type="Pfam" id="PF18915"/>
    </source>
</evidence>
<feature type="compositionally biased region" description="Basic and acidic residues" evidence="1">
    <location>
        <begin position="192"/>
        <end position="216"/>
    </location>
</feature>
<dbReference type="AlphaFoldDB" id="A0A1G2M299"/>
<feature type="region of interest" description="Disordered" evidence="1">
    <location>
        <begin position="251"/>
        <end position="275"/>
    </location>
</feature>
<dbReference type="Pfam" id="PF18915">
    <property type="entry name" value="DUF5667"/>
    <property type="match status" value="1"/>
</dbReference>
<comment type="caution">
    <text evidence="3">The sequence shown here is derived from an EMBL/GenBank/DDBJ whole genome shotgun (WGS) entry which is preliminary data.</text>
</comment>
<feature type="region of interest" description="Disordered" evidence="1">
    <location>
        <begin position="356"/>
        <end position="391"/>
    </location>
</feature>
<reference evidence="3 4" key="1">
    <citation type="journal article" date="2016" name="Nat. Commun.">
        <title>Thousands of microbial genomes shed light on interconnected biogeochemical processes in an aquifer system.</title>
        <authorList>
            <person name="Anantharaman K."/>
            <person name="Brown C.T."/>
            <person name="Hug L.A."/>
            <person name="Sharon I."/>
            <person name="Castelle C.J."/>
            <person name="Probst A.J."/>
            <person name="Thomas B.C."/>
            <person name="Singh A."/>
            <person name="Wilkins M.J."/>
            <person name="Karaoz U."/>
            <person name="Brodie E.L."/>
            <person name="Williams K.H."/>
            <person name="Hubbard S.S."/>
            <person name="Banfield J.F."/>
        </authorList>
    </citation>
    <scope>NUCLEOTIDE SEQUENCE [LARGE SCALE GENOMIC DNA]</scope>
</reference>
<name>A0A1G2M299_9BACT</name>